<reference evidence="6 7" key="1">
    <citation type="submission" date="2020-08" db="EMBL/GenBank/DDBJ databases">
        <title>Genome sequence of Diaphorobacter ruginosibacter DSM 27467T.</title>
        <authorList>
            <person name="Hyun D.-W."/>
            <person name="Bae J.-W."/>
        </authorList>
    </citation>
    <scope>NUCLEOTIDE SEQUENCE [LARGE SCALE GENOMIC DNA]</scope>
    <source>
        <strain evidence="6 7">DSM 27467</strain>
    </source>
</reference>
<keyword evidence="3" id="KW-0238">DNA-binding</keyword>
<dbReference type="PANTHER" id="PTHR30419">
    <property type="entry name" value="HTH-TYPE TRANSCRIPTIONAL REGULATOR YBHD"/>
    <property type="match status" value="1"/>
</dbReference>
<evidence type="ECO:0000313" key="7">
    <source>
        <dbReference type="Proteomes" id="UP000515811"/>
    </source>
</evidence>
<evidence type="ECO:0000259" key="5">
    <source>
        <dbReference type="PROSITE" id="PS50931"/>
    </source>
</evidence>
<dbReference type="PANTHER" id="PTHR30419:SF8">
    <property type="entry name" value="NITROGEN ASSIMILATION TRANSCRIPTIONAL ACTIVATOR-RELATED"/>
    <property type="match status" value="1"/>
</dbReference>
<dbReference type="InterPro" id="IPR050950">
    <property type="entry name" value="HTH-type_LysR_regulators"/>
</dbReference>
<dbReference type="GO" id="GO:0003677">
    <property type="term" value="F:DNA binding"/>
    <property type="evidence" value="ECO:0007669"/>
    <property type="project" value="UniProtKB-KW"/>
</dbReference>
<dbReference type="InterPro" id="IPR036388">
    <property type="entry name" value="WH-like_DNA-bd_sf"/>
</dbReference>
<dbReference type="Proteomes" id="UP000515811">
    <property type="component" value="Chromosome"/>
</dbReference>
<gene>
    <name evidence="6" type="ORF">H9K76_08305</name>
</gene>
<keyword evidence="7" id="KW-1185">Reference proteome</keyword>
<dbReference type="PROSITE" id="PS50931">
    <property type="entry name" value="HTH_LYSR"/>
    <property type="match status" value="1"/>
</dbReference>
<organism evidence="6 7">
    <name type="scientific">Diaphorobacter ruginosibacter</name>
    <dbReference type="NCBI Taxonomy" id="1715720"/>
    <lineage>
        <taxon>Bacteria</taxon>
        <taxon>Pseudomonadati</taxon>
        <taxon>Pseudomonadota</taxon>
        <taxon>Betaproteobacteria</taxon>
        <taxon>Burkholderiales</taxon>
        <taxon>Comamonadaceae</taxon>
        <taxon>Diaphorobacter</taxon>
    </lineage>
</organism>
<dbReference type="GO" id="GO:0003700">
    <property type="term" value="F:DNA-binding transcription factor activity"/>
    <property type="evidence" value="ECO:0007669"/>
    <property type="project" value="InterPro"/>
</dbReference>
<dbReference type="Pfam" id="PF00126">
    <property type="entry name" value="HTH_1"/>
    <property type="match status" value="1"/>
</dbReference>
<dbReference type="RefSeq" id="WP_187599477.1">
    <property type="nucleotide sequence ID" value="NZ_CP060714.1"/>
</dbReference>
<keyword evidence="4" id="KW-0804">Transcription</keyword>
<dbReference type="EMBL" id="CP060714">
    <property type="protein sequence ID" value="QNN58797.1"/>
    <property type="molecule type" value="Genomic_DNA"/>
</dbReference>
<sequence>MASNVTLRQLRAFVEVVRSAGFTAAARKLHLTQSATSLLVRELEAQVGLQLIDRTTRQVMLTEAGQEFLERAERILRDVEFAVSNAQDLLHKRRGRVTIATTPLLAASFVPAVIAEFQKRHPAIEVRIADQPVDQVLRLVSNGDVDIGFGAFPQTDIELRRQAMLKHSMGVMVPCDWPLANRKKLSWKSLAGQPLITLSTASGFRTLVDPLFAQMGVTVIPRFEVSYLGTAVGMVEAGLGMTVVPSYVGAMLNSKRARFVALHDPVVFRAIEMVTQQGRSMSPGVQVFAECLTDMCKDFHK</sequence>
<dbReference type="FunFam" id="1.10.10.10:FF:000001">
    <property type="entry name" value="LysR family transcriptional regulator"/>
    <property type="match status" value="1"/>
</dbReference>
<name>A0A7G9RT72_9BURK</name>
<dbReference type="PRINTS" id="PR00039">
    <property type="entry name" value="HTHLYSR"/>
</dbReference>
<comment type="similarity">
    <text evidence="1">Belongs to the LysR transcriptional regulatory family.</text>
</comment>
<evidence type="ECO:0000256" key="4">
    <source>
        <dbReference type="ARBA" id="ARBA00023163"/>
    </source>
</evidence>
<dbReference type="SUPFAM" id="SSF53850">
    <property type="entry name" value="Periplasmic binding protein-like II"/>
    <property type="match status" value="1"/>
</dbReference>
<feature type="domain" description="HTH lysR-type" evidence="5">
    <location>
        <begin position="5"/>
        <end position="62"/>
    </location>
</feature>
<dbReference type="InterPro" id="IPR000847">
    <property type="entry name" value="LysR_HTH_N"/>
</dbReference>
<evidence type="ECO:0000313" key="6">
    <source>
        <dbReference type="EMBL" id="QNN58797.1"/>
    </source>
</evidence>
<dbReference type="GO" id="GO:0005829">
    <property type="term" value="C:cytosol"/>
    <property type="evidence" value="ECO:0007669"/>
    <property type="project" value="TreeGrafter"/>
</dbReference>
<dbReference type="Pfam" id="PF03466">
    <property type="entry name" value="LysR_substrate"/>
    <property type="match status" value="1"/>
</dbReference>
<protein>
    <submittedName>
        <fullName evidence="6">LysR family transcriptional regulator</fullName>
    </submittedName>
</protein>
<dbReference type="Gene3D" id="1.10.10.10">
    <property type="entry name" value="Winged helix-like DNA-binding domain superfamily/Winged helix DNA-binding domain"/>
    <property type="match status" value="1"/>
</dbReference>
<evidence type="ECO:0000256" key="3">
    <source>
        <dbReference type="ARBA" id="ARBA00023125"/>
    </source>
</evidence>
<dbReference type="AlphaFoldDB" id="A0A7G9RT72"/>
<keyword evidence="2" id="KW-0805">Transcription regulation</keyword>
<dbReference type="SUPFAM" id="SSF46785">
    <property type="entry name" value="Winged helix' DNA-binding domain"/>
    <property type="match status" value="1"/>
</dbReference>
<dbReference type="Gene3D" id="3.40.190.290">
    <property type="match status" value="1"/>
</dbReference>
<accession>A0A7G9RT72</accession>
<evidence type="ECO:0000256" key="2">
    <source>
        <dbReference type="ARBA" id="ARBA00023015"/>
    </source>
</evidence>
<evidence type="ECO:0000256" key="1">
    <source>
        <dbReference type="ARBA" id="ARBA00009437"/>
    </source>
</evidence>
<dbReference type="InterPro" id="IPR005119">
    <property type="entry name" value="LysR_subst-bd"/>
</dbReference>
<dbReference type="InterPro" id="IPR036390">
    <property type="entry name" value="WH_DNA-bd_sf"/>
</dbReference>
<dbReference type="CDD" id="cd08440">
    <property type="entry name" value="PBP2_LTTR_like_4"/>
    <property type="match status" value="1"/>
</dbReference>
<dbReference type="KEGG" id="drg:H9K76_08305"/>
<proteinExistence type="inferred from homology"/>